<organism evidence="8 9">
    <name type="scientific">Eubacterium ramulus</name>
    <dbReference type="NCBI Taxonomy" id="39490"/>
    <lineage>
        <taxon>Bacteria</taxon>
        <taxon>Bacillati</taxon>
        <taxon>Bacillota</taxon>
        <taxon>Clostridia</taxon>
        <taxon>Eubacteriales</taxon>
        <taxon>Eubacteriaceae</taxon>
        <taxon>Eubacterium</taxon>
    </lineage>
</organism>
<keyword evidence="2" id="KW-0378">Hydrolase</keyword>
<dbReference type="InterPro" id="IPR049166">
    <property type="entry name" value="GH39_cat"/>
</dbReference>
<dbReference type="Pfam" id="PF12833">
    <property type="entry name" value="HTH_18"/>
    <property type="match status" value="1"/>
</dbReference>
<dbReference type="GO" id="GO:0003700">
    <property type="term" value="F:DNA-binding transcription factor activity"/>
    <property type="evidence" value="ECO:0007669"/>
    <property type="project" value="InterPro"/>
</dbReference>
<dbReference type="RefSeq" id="WP_154314097.1">
    <property type="nucleotide sequence ID" value="NZ_JBKVAV010000004.1"/>
</dbReference>
<dbReference type="GO" id="GO:0004553">
    <property type="term" value="F:hydrolase activity, hydrolyzing O-glycosyl compounds"/>
    <property type="evidence" value="ECO:0007669"/>
    <property type="project" value="InterPro"/>
</dbReference>
<dbReference type="InterPro" id="IPR017853">
    <property type="entry name" value="GH"/>
</dbReference>
<dbReference type="SUPFAM" id="SSF51182">
    <property type="entry name" value="RmlC-like cupins"/>
    <property type="match status" value="1"/>
</dbReference>
<evidence type="ECO:0000313" key="8">
    <source>
        <dbReference type="EMBL" id="MSD14679.1"/>
    </source>
</evidence>
<reference evidence="8 9" key="1">
    <citation type="journal article" date="2019" name="Nat. Med.">
        <title>A library of human gut bacterial isolates paired with longitudinal multiomics data enables mechanistic microbiome research.</title>
        <authorList>
            <person name="Poyet M."/>
            <person name="Groussin M."/>
            <person name="Gibbons S.M."/>
            <person name="Avila-Pacheco J."/>
            <person name="Jiang X."/>
            <person name="Kearney S.M."/>
            <person name="Perrotta A.R."/>
            <person name="Berdy B."/>
            <person name="Zhao S."/>
            <person name="Lieberman T.D."/>
            <person name="Swanson P.K."/>
            <person name="Smith M."/>
            <person name="Roesemann S."/>
            <person name="Alexander J.E."/>
            <person name="Rich S.A."/>
            <person name="Livny J."/>
            <person name="Vlamakis H."/>
            <person name="Clish C."/>
            <person name="Bullock K."/>
            <person name="Deik A."/>
            <person name="Scott J."/>
            <person name="Pierce K.A."/>
            <person name="Xavier R.J."/>
            <person name="Alm E.J."/>
        </authorList>
    </citation>
    <scope>NUCLEOTIDE SEQUENCE [LARGE SCALE GENOMIC DNA]</scope>
    <source>
        <strain evidence="8 9">BIOML-A3</strain>
    </source>
</reference>
<accession>A0A844DWM9</accession>
<dbReference type="GO" id="GO:0043565">
    <property type="term" value="F:sequence-specific DNA binding"/>
    <property type="evidence" value="ECO:0007669"/>
    <property type="project" value="InterPro"/>
</dbReference>
<dbReference type="InterPro" id="IPR000514">
    <property type="entry name" value="Glyco_hydro_39"/>
</dbReference>
<evidence type="ECO:0000256" key="3">
    <source>
        <dbReference type="ARBA" id="ARBA00023015"/>
    </source>
</evidence>
<dbReference type="PROSITE" id="PS01124">
    <property type="entry name" value="HTH_ARAC_FAMILY_2"/>
    <property type="match status" value="1"/>
</dbReference>
<sequence length="831" mass="97702">MERQLLTSDSNYFEHAIITTAENELRMNDAFELCILLQGECHVRSYEKDILIKENDIFFFPSQVPYSIECHGNSITYYQIRIFDRYLELFYPEPSGIHYETYSLTRSENKTLYDKLCNRMASVLFLSLSDHPNRSLEQLTDLNHMLLSIDKEYEKESSSQNSRSNTEITRINQILTIVKEHYREKLRLEDISAMLGFHPQYFSSYFTSVFHEKYTDYINRYRVNQSLQDLIYSQKTLLDIALDHGFQSSKSYCNSFKKYYGELPSAYRQTHRRAADFDSESAKDSLIQQAGFLYSYYVKLKNRTDESIYQPEYKEETPVPLSLELSMKHPEIIATDRRIRSICISSLSFILQDDVYHQLELLKNTTGFTYVHCRDIFSDYFQVYTEPFPDSVMYFFGDLSRALDRILSLGLIPFLEIGYMPSDLSSFDSHLYYSSHPQVSPPKDMKKWKDLVRAFLLHCKATYGEAIYQWKFDFWNTANLNMKNGYWGGTKEEFFELYKETWDVFQEVDSRLTIGTPNFSLPDGIDWYEDFLDFCKKESIMPSHLAIHIYSCMDNLNDFHGIFPYPETSYNYLSLTTREFINNLIYFLGRVSKKHGFENLPIIASEWNITYYLSDLIRDTAFMATYIAHTYIQTISTIDGLSFSCLSDINDQFRPSSLLFNGDEGLFTYQGIPKPAYHAFSLLHKLDAQVVDCDANSYIVTRSSRGFHVLVYNMAEYDKLPKDQILSYITPDRRYQIFRNTVPIHFHGVFHVKQGSYTIKTYTFDRKHGTFYDIWLLMGKPQQLSQEMVDMLKRNSYPFMHYERKHDTSLLTLDATISAHGITLFEVKLVS</sequence>
<proteinExistence type="inferred from homology"/>
<protein>
    <submittedName>
        <fullName evidence="8">Helix-turn-helix domain-containing protein</fullName>
    </submittedName>
</protein>
<evidence type="ECO:0000256" key="6">
    <source>
        <dbReference type="ARBA" id="ARBA00023295"/>
    </source>
</evidence>
<dbReference type="Gene3D" id="2.60.40.1500">
    <property type="entry name" value="Glycosyl hydrolase domain, family 39"/>
    <property type="match status" value="1"/>
</dbReference>
<dbReference type="InterPro" id="IPR018062">
    <property type="entry name" value="HTH_AraC-typ_CS"/>
</dbReference>
<keyword evidence="5" id="KW-0804">Transcription</keyword>
<dbReference type="SMART" id="SM00342">
    <property type="entry name" value="HTH_ARAC"/>
    <property type="match status" value="1"/>
</dbReference>
<keyword evidence="6" id="KW-0326">Glycosidase</keyword>
<dbReference type="Gene3D" id="3.20.20.80">
    <property type="entry name" value="Glycosidases"/>
    <property type="match status" value="1"/>
</dbReference>
<dbReference type="PROSITE" id="PS00041">
    <property type="entry name" value="HTH_ARAC_FAMILY_1"/>
    <property type="match status" value="1"/>
</dbReference>
<evidence type="ECO:0000256" key="2">
    <source>
        <dbReference type="ARBA" id="ARBA00022801"/>
    </source>
</evidence>
<comment type="similarity">
    <text evidence="1">Belongs to the glycosyl hydrolase 39 family.</text>
</comment>
<dbReference type="EMBL" id="WKRA01000001">
    <property type="protein sequence ID" value="MSD14679.1"/>
    <property type="molecule type" value="Genomic_DNA"/>
</dbReference>
<dbReference type="PANTHER" id="PTHR43280">
    <property type="entry name" value="ARAC-FAMILY TRANSCRIPTIONAL REGULATOR"/>
    <property type="match status" value="1"/>
</dbReference>
<name>A0A844DWM9_EUBRA</name>
<evidence type="ECO:0000256" key="4">
    <source>
        <dbReference type="ARBA" id="ARBA00023125"/>
    </source>
</evidence>
<dbReference type="InterPro" id="IPR009057">
    <property type="entry name" value="Homeodomain-like_sf"/>
</dbReference>
<dbReference type="Gene3D" id="1.10.10.60">
    <property type="entry name" value="Homeodomain-like"/>
    <property type="match status" value="2"/>
</dbReference>
<dbReference type="SUPFAM" id="SSF51445">
    <property type="entry name" value="(Trans)glycosidases"/>
    <property type="match status" value="1"/>
</dbReference>
<comment type="caution">
    <text evidence="8">The sequence shown here is derived from an EMBL/GenBank/DDBJ whole genome shotgun (WGS) entry which is preliminary data.</text>
</comment>
<dbReference type="AlphaFoldDB" id="A0A844DWM9"/>
<dbReference type="InterPro" id="IPR018060">
    <property type="entry name" value="HTH_AraC"/>
</dbReference>
<evidence type="ECO:0000256" key="5">
    <source>
        <dbReference type="ARBA" id="ARBA00023163"/>
    </source>
</evidence>
<dbReference type="Proteomes" id="UP000431304">
    <property type="component" value="Unassembled WGS sequence"/>
</dbReference>
<dbReference type="Pfam" id="PF01229">
    <property type="entry name" value="Glyco_hydro_39"/>
    <property type="match status" value="1"/>
</dbReference>
<dbReference type="GO" id="GO:0005975">
    <property type="term" value="P:carbohydrate metabolic process"/>
    <property type="evidence" value="ECO:0007669"/>
    <property type="project" value="InterPro"/>
</dbReference>
<gene>
    <name evidence="8" type="ORF">GKE72_01035</name>
</gene>
<keyword evidence="4" id="KW-0238">DNA-binding</keyword>
<feature type="domain" description="HTH araC/xylS-type" evidence="7">
    <location>
        <begin position="172"/>
        <end position="270"/>
    </location>
</feature>
<keyword evidence="3" id="KW-0805">Transcription regulation</keyword>
<evidence type="ECO:0000256" key="1">
    <source>
        <dbReference type="ARBA" id="ARBA00008875"/>
    </source>
</evidence>
<evidence type="ECO:0000313" key="9">
    <source>
        <dbReference type="Proteomes" id="UP000431304"/>
    </source>
</evidence>
<evidence type="ECO:0000259" key="7">
    <source>
        <dbReference type="PROSITE" id="PS01124"/>
    </source>
</evidence>
<dbReference type="InterPro" id="IPR011051">
    <property type="entry name" value="RmlC_Cupin_sf"/>
</dbReference>
<dbReference type="SUPFAM" id="SSF51011">
    <property type="entry name" value="Glycosyl hydrolase domain"/>
    <property type="match status" value="1"/>
</dbReference>
<dbReference type="PRINTS" id="PR00745">
    <property type="entry name" value="GLHYDRLASE39"/>
</dbReference>
<dbReference type="PANTHER" id="PTHR43280:SF2">
    <property type="entry name" value="HTH-TYPE TRANSCRIPTIONAL REGULATOR EXSA"/>
    <property type="match status" value="1"/>
</dbReference>
<dbReference type="SUPFAM" id="SSF46689">
    <property type="entry name" value="Homeodomain-like"/>
    <property type="match status" value="2"/>
</dbReference>